<reference evidence="1 2" key="1">
    <citation type="journal article" date="2016" name="Nat. Commun.">
        <title>Thousands of microbial genomes shed light on interconnected biogeochemical processes in an aquifer system.</title>
        <authorList>
            <person name="Anantharaman K."/>
            <person name="Brown C.T."/>
            <person name="Hug L.A."/>
            <person name="Sharon I."/>
            <person name="Castelle C.J."/>
            <person name="Probst A.J."/>
            <person name="Thomas B.C."/>
            <person name="Singh A."/>
            <person name="Wilkins M.J."/>
            <person name="Karaoz U."/>
            <person name="Brodie E.L."/>
            <person name="Williams K.H."/>
            <person name="Hubbard S.S."/>
            <person name="Banfield J.F."/>
        </authorList>
    </citation>
    <scope>NUCLEOTIDE SEQUENCE [LARGE SCALE GENOMIC DNA]</scope>
</reference>
<evidence type="ECO:0008006" key="3">
    <source>
        <dbReference type="Google" id="ProtNLM"/>
    </source>
</evidence>
<gene>
    <name evidence="1" type="ORF">A3A33_03145</name>
</gene>
<organism evidence="1 2">
    <name type="scientific">Candidatus Yanofskybacteria bacterium RIFCSPLOWO2_01_FULL_49_25</name>
    <dbReference type="NCBI Taxonomy" id="1802701"/>
    <lineage>
        <taxon>Bacteria</taxon>
        <taxon>Candidatus Yanofskyibacteriota</taxon>
    </lineage>
</organism>
<evidence type="ECO:0000313" key="1">
    <source>
        <dbReference type="EMBL" id="OGN28752.1"/>
    </source>
</evidence>
<dbReference type="AlphaFoldDB" id="A0A1F8GTJ5"/>
<dbReference type="InterPro" id="IPR027417">
    <property type="entry name" value="P-loop_NTPase"/>
</dbReference>
<sequence>MKTFILVMDGMSGAGKTTVTKLLLDKLPRTAHIGMDRIKKFISDFERGTIDNAIAREVTAVMARKYLDLGLSIIVDQPFKADDEVTAYNRMALDCAVPCYKFQLYADPDIALQRVIERTKANHGDLTEERAKRNISLFKPRADLGFEMIDTTDLKPEMAAKKILEKISHE</sequence>
<protein>
    <recommendedName>
        <fullName evidence="3">UDP-N-acetylglucosamine kinase</fullName>
    </recommendedName>
</protein>
<dbReference type="Proteomes" id="UP000179047">
    <property type="component" value="Unassembled WGS sequence"/>
</dbReference>
<proteinExistence type="predicted"/>
<dbReference type="Pfam" id="PF13671">
    <property type="entry name" value="AAA_33"/>
    <property type="match status" value="1"/>
</dbReference>
<comment type="caution">
    <text evidence="1">The sequence shown here is derived from an EMBL/GenBank/DDBJ whole genome shotgun (WGS) entry which is preliminary data.</text>
</comment>
<name>A0A1F8GTJ5_9BACT</name>
<dbReference type="EMBL" id="MGKP01000012">
    <property type="protein sequence ID" value="OGN28752.1"/>
    <property type="molecule type" value="Genomic_DNA"/>
</dbReference>
<dbReference type="STRING" id="1802701.A3A33_03145"/>
<dbReference type="Gene3D" id="3.40.50.300">
    <property type="entry name" value="P-loop containing nucleotide triphosphate hydrolases"/>
    <property type="match status" value="1"/>
</dbReference>
<accession>A0A1F8GTJ5</accession>
<evidence type="ECO:0000313" key="2">
    <source>
        <dbReference type="Proteomes" id="UP000179047"/>
    </source>
</evidence>
<dbReference type="SUPFAM" id="SSF52540">
    <property type="entry name" value="P-loop containing nucleoside triphosphate hydrolases"/>
    <property type="match status" value="1"/>
</dbReference>